<dbReference type="InterPro" id="IPR011008">
    <property type="entry name" value="Dimeric_a/b-barrel"/>
</dbReference>
<sequence>MKSFLFTLAAAFLLMTTAPAAEAPYRHVVLFKFKDSASPEQVQDIEKAFGELATKIDTVKGYEWGINVSPEGLNDGFTHCFFVTFADKAGLEVYLPHAAHQEFVKQLKPLLDKVCVVDYVAK</sequence>
<reference evidence="5" key="1">
    <citation type="submission" date="2017-02" db="EMBL/GenBank/DDBJ databases">
        <authorList>
            <person name="Varghese N."/>
            <person name="Submissions S."/>
        </authorList>
    </citation>
    <scope>NUCLEOTIDE SEQUENCE [LARGE SCALE GENOMIC DNA]</scope>
    <source>
        <strain evidence="5">ATCC 700200</strain>
    </source>
</reference>
<organism evidence="4 5">
    <name type="scientific">Prosthecobacter debontii</name>
    <dbReference type="NCBI Taxonomy" id="48467"/>
    <lineage>
        <taxon>Bacteria</taxon>
        <taxon>Pseudomonadati</taxon>
        <taxon>Verrucomicrobiota</taxon>
        <taxon>Verrucomicrobiia</taxon>
        <taxon>Verrucomicrobiales</taxon>
        <taxon>Verrucomicrobiaceae</taxon>
        <taxon>Prosthecobacter</taxon>
    </lineage>
</organism>
<feature type="signal peptide" evidence="2">
    <location>
        <begin position="1"/>
        <end position="20"/>
    </location>
</feature>
<dbReference type="AlphaFoldDB" id="A0A1T4YA11"/>
<evidence type="ECO:0000259" key="3">
    <source>
        <dbReference type="PROSITE" id="PS51502"/>
    </source>
</evidence>
<evidence type="ECO:0000313" key="5">
    <source>
        <dbReference type="Proteomes" id="UP000190774"/>
    </source>
</evidence>
<accession>A0A1T4YA11</accession>
<dbReference type="Proteomes" id="UP000190774">
    <property type="component" value="Unassembled WGS sequence"/>
</dbReference>
<dbReference type="OrthoDB" id="9808130at2"/>
<evidence type="ECO:0000313" key="4">
    <source>
        <dbReference type="EMBL" id="SKA98596.1"/>
    </source>
</evidence>
<dbReference type="PANTHER" id="PTHR33178:SF10">
    <property type="entry name" value="STRESS-RESPONSE A_B BARREL DOMAIN-CONTAINING PROTEIN"/>
    <property type="match status" value="1"/>
</dbReference>
<dbReference type="InterPro" id="IPR044662">
    <property type="entry name" value="HS1/DABB1-like"/>
</dbReference>
<keyword evidence="4" id="KW-0560">Oxidoreductase</keyword>
<feature type="chain" id="PRO_5012075016" evidence="2">
    <location>
        <begin position="21"/>
        <end position="122"/>
    </location>
</feature>
<dbReference type="GO" id="GO:0004497">
    <property type="term" value="F:monooxygenase activity"/>
    <property type="evidence" value="ECO:0007669"/>
    <property type="project" value="UniProtKB-KW"/>
</dbReference>
<proteinExistence type="predicted"/>
<dbReference type="SMART" id="SM00886">
    <property type="entry name" value="Dabb"/>
    <property type="match status" value="1"/>
</dbReference>
<dbReference type="PROSITE" id="PS51502">
    <property type="entry name" value="S_R_A_B_BARREL"/>
    <property type="match status" value="1"/>
</dbReference>
<dbReference type="EMBL" id="FUYE01000008">
    <property type="protein sequence ID" value="SKA98596.1"/>
    <property type="molecule type" value="Genomic_DNA"/>
</dbReference>
<dbReference type="Gene3D" id="3.30.70.100">
    <property type="match status" value="1"/>
</dbReference>
<dbReference type="STRING" id="48467.SAMN02745166_02811"/>
<keyword evidence="2" id="KW-0732">Signal</keyword>
<feature type="domain" description="Stress-response A/B barrel" evidence="3">
    <location>
        <begin position="25"/>
        <end position="119"/>
    </location>
</feature>
<dbReference type="RefSeq" id="WP_078813978.1">
    <property type="nucleotide sequence ID" value="NZ_FUYE01000008.1"/>
</dbReference>
<name>A0A1T4YA11_9BACT</name>
<dbReference type="InterPro" id="IPR013097">
    <property type="entry name" value="Dabb"/>
</dbReference>
<evidence type="ECO:0000256" key="2">
    <source>
        <dbReference type="SAM" id="SignalP"/>
    </source>
</evidence>
<protein>
    <submittedName>
        <fullName evidence="4">Quinol monooxygenase YgiN</fullName>
    </submittedName>
</protein>
<comment type="subunit">
    <text evidence="1">Homodimer.</text>
</comment>
<dbReference type="PANTHER" id="PTHR33178">
    <property type="match status" value="1"/>
</dbReference>
<dbReference type="Pfam" id="PF07876">
    <property type="entry name" value="Dabb"/>
    <property type="match status" value="1"/>
</dbReference>
<evidence type="ECO:0000256" key="1">
    <source>
        <dbReference type="ARBA" id="ARBA00011738"/>
    </source>
</evidence>
<gene>
    <name evidence="4" type="ORF">SAMN02745166_02811</name>
</gene>
<keyword evidence="4" id="KW-0503">Monooxygenase</keyword>
<keyword evidence="5" id="KW-1185">Reference proteome</keyword>
<dbReference type="SUPFAM" id="SSF54909">
    <property type="entry name" value="Dimeric alpha+beta barrel"/>
    <property type="match status" value="1"/>
</dbReference>